<accession>W9WWI4</accession>
<keyword evidence="2" id="KW-1185">Reference proteome</keyword>
<dbReference type="OrthoDB" id="5372385at2759"/>
<organism evidence="1 2">
    <name type="scientific">Cladophialophora psammophila CBS 110553</name>
    <dbReference type="NCBI Taxonomy" id="1182543"/>
    <lineage>
        <taxon>Eukaryota</taxon>
        <taxon>Fungi</taxon>
        <taxon>Dikarya</taxon>
        <taxon>Ascomycota</taxon>
        <taxon>Pezizomycotina</taxon>
        <taxon>Eurotiomycetes</taxon>
        <taxon>Chaetothyriomycetidae</taxon>
        <taxon>Chaetothyriales</taxon>
        <taxon>Herpotrichiellaceae</taxon>
        <taxon>Cladophialophora</taxon>
    </lineage>
</organism>
<evidence type="ECO:0000313" key="1">
    <source>
        <dbReference type="EMBL" id="EXJ69390.1"/>
    </source>
</evidence>
<dbReference type="HOGENOM" id="CLU_1895996_0_0_1"/>
<protein>
    <submittedName>
        <fullName evidence="1">Uncharacterized protein</fullName>
    </submittedName>
</protein>
<reference evidence="1 2" key="1">
    <citation type="submission" date="2013-03" db="EMBL/GenBank/DDBJ databases">
        <title>The Genome Sequence of Cladophialophora psammophila CBS 110553.</title>
        <authorList>
            <consortium name="The Broad Institute Genomics Platform"/>
            <person name="Cuomo C."/>
            <person name="de Hoog S."/>
            <person name="Gorbushina A."/>
            <person name="Walker B."/>
            <person name="Young S.K."/>
            <person name="Zeng Q."/>
            <person name="Gargeya S."/>
            <person name="Fitzgerald M."/>
            <person name="Haas B."/>
            <person name="Abouelleil A."/>
            <person name="Allen A.W."/>
            <person name="Alvarado L."/>
            <person name="Arachchi H.M."/>
            <person name="Berlin A.M."/>
            <person name="Chapman S.B."/>
            <person name="Gainer-Dewar J."/>
            <person name="Goldberg J."/>
            <person name="Griggs A."/>
            <person name="Gujja S."/>
            <person name="Hansen M."/>
            <person name="Howarth C."/>
            <person name="Imamovic A."/>
            <person name="Ireland A."/>
            <person name="Larimer J."/>
            <person name="McCowan C."/>
            <person name="Murphy C."/>
            <person name="Pearson M."/>
            <person name="Poon T.W."/>
            <person name="Priest M."/>
            <person name="Roberts A."/>
            <person name="Saif S."/>
            <person name="Shea T."/>
            <person name="Sisk P."/>
            <person name="Sykes S."/>
            <person name="Wortman J."/>
            <person name="Nusbaum C."/>
            <person name="Birren B."/>
        </authorList>
    </citation>
    <scope>NUCLEOTIDE SEQUENCE [LARGE SCALE GENOMIC DNA]</scope>
    <source>
        <strain evidence="1 2">CBS 110553</strain>
    </source>
</reference>
<name>W9WWI4_9EURO</name>
<evidence type="ECO:0000313" key="2">
    <source>
        <dbReference type="Proteomes" id="UP000019471"/>
    </source>
</evidence>
<dbReference type="RefSeq" id="XP_007746205.1">
    <property type="nucleotide sequence ID" value="XM_007748015.1"/>
</dbReference>
<dbReference type="AlphaFoldDB" id="W9WWI4"/>
<dbReference type="EMBL" id="AMGX01000011">
    <property type="protein sequence ID" value="EXJ69390.1"/>
    <property type="molecule type" value="Genomic_DNA"/>
</dbReference>
<sequence length="134" mass="14807">MPPHWRHSEANANANATIITVAATCGSVKCLFGSLRVSVDTGLCGSYDKLGPKGMRTGRDPEVPLTVDLVAKDHARCRNTSSAVIDRAIFPWLSSTPWWLRALFATLAVVLSPWRIKLLNLMLWVQLQTIVLRP</sequence>
<gene>
    <name evidence="1" type="ORF">A1O5_07426</name>
</gene>
<comment type="caution">
    <text evidence="1">The sequence shown here is derived from an EMBL/GenBank/DDBJ whole genome shotgun (WGS) entry which is preliminary data.</text>
</comment>
<proteinExistence type="predicted"/>
<dbReference type="Proteomes" id="UP000019471">
    <property type="component" value="Unassembled WGS sequence"/>
</dbReference>
<dbReference type="GeneID" id="19192132"/>